<keyword evidence="4" id="KW-0378">Hydrolase</keyword>
<dbReference type="GO" id="GO:0016042">
    <property type="term" value="P:lipid catabolic process"/>
    <property type="evidence" value="ECO:0007669"/>
    <property type="project" value="InterPro"/>
</dbReference>
<evidence type="ECO:0000259" key="9">
    <source>
        <dbReference type="Pfam" id="PF01764"/>
    </source>
</evidence>
<evidence type="ECO:0000256" key="7">
    <source>
        <dbReference type="ARBA" id="ARBA00041313"/>
    </source>
</evidence>
<evidence type="ECO:0000256" key="3">
    <source>
        <dbReference type="ARBA" id="ARBA00022729"/>
    </source>
</evidence>
<dbReference type="PANTHER" id="PTHR46640">
    <property type="entry name" value="TRIACYLGLYCEROL LIPASE, PUTATIVE (AFU_ORTHOLOGUE AFUA_6G06510)-RELATED"/>
    <property type="match status" value="1"/>
</dbReference>
<comment type="catalytic activity">
    <reaction evidence="5">
        <text>feruloyl-polysaccharide + H2O = ferulate + polysaccharide.</text>
        <dbReference type="EC" id="3.1.1.73"/>
    </reaction>
</comment>
<evidence type="ECO:0000256" key="1">
    <source>
        <dbReference type="ARBA" id="ARBA00013091"/>
    </source>
</evidence>
<dbReference type="GO" id="GO:0030600">
    <property type="term" value="F:feruloyl esterase activity"/>
    <property type="evidence" value="ECO:0007669"/>
    <property type="project" value="UniProtKB-EC"/>
</dbReference>
<comment type="similarity">
    <text evidence="6">Belongs to the AB hydrolase superfamily. FaeA family.</text>
</comment>
<dbReference type="SUPFAM" id="SSF53474">
    <property type="entry name" value="alpha/beta-Hydrolases"/>
    <property type="match status" value="1"/>
</dbReference>
<feature type="signal peptide" evidence="8">
    <location>
        <begin position="1"/>
        <end position="16"/>
    </location>
</feature>
<keyword evidence="3 8" id="KW-0732">Signal</keyword>
<evidence type="ECO:0000256" key="5">
    <source>
        <dbReference type="ARBA" id="ARBA00034075"/>
    </source>
</evidence>
<evidence type="ECO:0000256" key="4">
    <source>
        <dbReference type="ARBA" id="ARBA00022801"/>
    </source>
</evidence>
<reference evidence="11" key="1">
    <citation type="submission" date="2021-01" db="EMBL/GenBank/DDBJ databases">
        <authorList>
            <consortium name="Aspergillus puulaauensis MK2 genome sequencing consortium"/>
            <person name="Kazuki M."/>
            <person name="Futagami T."/>
        </authorList>
    </citation>
    <scope>NUCLEOTIDE SEQUENCE</scope>
    <source>
        <strain evidence="11">MK2</strain>
    </source>
</reference>
<evidence type="ECO:0000256" key="8">
    <source>
        <dbReference type="SAM" id="SignalP"/>
    </source>
</evidence>
<sequence length="310" mass="33632">MRLSLTLLAAAALGHAAPSPIQPRDTISTSELSQFTFWVQYAAATYCEAGYTAEPGTKVSCEAGNCPDVEQAEATIIYSFSNTTITDTAGFIATDPTRKAIVLAFRGSYSIRNWVTDATFLFKNPGLCKGCYAETGFWDSWANVRDEILEQVKTAVAQNPDYELVVVGHSLGAAIATLAAADIRGRTEYPFPTLYAYASPRVGNHALAQYITDQGRNYRFTHADDPVPKLPLLAMGYVHVSPEYWINAPDNVTVTAGQVEVLHGEVNLNGNTGQGIPGVPDLTAFHSHQWYFGPTDACKGPGLPFKRDLE</sequence>
<dbReference type="Proteomes" id="UP000654913">
    <property type="component" value="Chromosome 5"/>
</dbReference>
<evidence type="ECO:0000259" key="10">
    <source>
        <dbReference type="Pfam" id="PF03893"/>
    </source>
</evidence>
<dbReference type="InterPro" id="IPR005592">
    <property type="entry name" value="Mono/diacylglycerol_lipase_N"/>
</dbReference>
<dbReference type="Gene3D" id="3.40.50.1820">
    <property type="entry name" value="alpha/beta hydrolase"/>
    <property type="match status" value="1"/>
</dbReference>
<dbReference type="Pfam" id="PF01764">
    <property type="entry name" value="Lipase_3"/>
    <property type="match status" value="1"/>
</dbReference>
<dbReference type="InterPro" id="IPR029058">
    <property type="entry name" value="AB_hydrolase_fold"/>
</dbReference>
<dbReference type="RefSeq" id="XP_041557730.1">
    <property type="nucleotide sequence ID" value="XM_041705223.1"/>
</dbReference>
<name>A0A7R7XPW4_9EURO</name>
<dbReference type="OrthoDB" id="426718at2759"/>
<dbReference type="PANTHER" id="PTHR46640:SF1">
    <property type="entry name" value="FUNGAL LIPASE-LIKE DOMAIN-CONTAINING PROTEIN-RELATED"/>
    <property type="match status" value="1"/>
</dbReference>
<organism evidence="11 12">
    <name type="scientific">Aspergillus puulaauensis</name>
    <dbReference type="NCBI Taxonomy" id="1220207"/>
    <lineage>
        <taxon>Eukaryota</taxon>
        <taxon>Fungi</taxon>
        <taxon>Dikarya</taxon>
        <taxon>Ascomycota</taxon>
        <taxon>Pezizomycotina</taxon>
        <taxon>Eurotiomycetes</taxon>
        <taxon>Eurotiomycetidae</taxon>
        <taxon>Eurotiales</taxon>
        <taxon>Aspergillaceae</taxon>
        <taxon>Aspergillus</taxon>
    </lineage>
</organism>
<dbReference type="AlphaFoldDB" id="A0A7R7XPW4"/>
<dbReference type="KEGG" id="apuu:APUU_50247S"/>
<dbReference type="InterPro" id="IPR051299">
    <property type="entry name" value="AB_hydrolase_lip/est"/>
</dbReference>
<dbReference type="EC" id="3.1.1.73" evidence="1"/>
<feature type="chain" id="PRO_5031560044" description="feruloyl esterase" evidence="8">
    <location>
        <begin position="17"/>
        <end position="310"/>
    </location>
</feature>
<protein>
    <recommendedName>
        <fullName evidence="1">feruloyl esterase</fullName>
        <ecNumber evidence="1">3.1.1.73</ecNumber>
    </recommendedName>
    <alternativeName>
        <fullName evidence="7">Ferulic acid esterase A</fullName>
    </alternativeName>
</protein>
<feature type="domain" description="Mono-/di-acylglycerol lipase N-terminal" evidence="10">
    <location>
        <begin position="9"/>
        <end position="76"/>
    </location>
</feature>
<evidence type="ECO:0000256" key="6">
    <source>
        <dbReference type="ARBA" id="ARBA00037991"/>
    </source>
</evidence>
<evidence type="ECO:0000313" key="11">
    <source>
        <dbReference type="EMBL" id="BCS25536.1"/>
    </source>
</evidence>
<evidence type="ECO:0000256" key="2">
    <source>
        <dbReference type="ARBA" id="ARBA00022487"/>
    </source>
</evidence>
<keyword evidence="12" id="KW-1185">Reference proteome</keyword>
<feature type="domain" description="Fungal lipase-type" evidence="9">
    <location>
        <begin position="102"/>
        <end position="233"/>
    </location>
</feature>
<dbReference type="EMBL" id="AP024447">
    <property type="protein sequence ID" value="BCS25536.1"/>
    <property type="molecule type" value="Genomic_DNA"/>
</dbReference>
<reference evidence="11" key="2">
    <citation type="submission" date="2021-02" db="EMBL/GenBank/DDBJ databases">
        <title>Aspergillus puulaauensis MK2 genome sequence.</title>
        <authorList>
            <person name="Futagami T."/>
            <person name="Mori K."/>
            <person name="Kadooka C."/>
            <person name="Tanaka T."/>
        </authorList>
    </citation>
    <scope>NUCLEOTIDE SEQUENCE</scope>
    <source>
        <strain evidence="11">MK2</strain>
    </source>
</reference>
<accession>A0A7R7XPW4</accession>
<evidence type="ECO:0000313" key="12">
    <source>
        <dbReference type="Proteomes" id="UP000654913"/>
    </source>
</evidence>
<gene>
    <name evidence="11" type="ORF">APUU_50247S</name>
</gene>
<dbReference type="CDD" id="cd00519">
    <property type="entry name" value="Lipase_3"/>
    <property type="match status" value="1"/>
</dbReference>
<dbReference type="Pfam" id="PF03893">
    <property type="entry name" value="Lipase3_N"/>
    <property type="match status" value="1"/>
</dbReference>
<proteinExistence type="inferred from homology"/>
<keyword evidence="2" id="KW-0719">Serine esterase</keyword>
<dbReference type="InterPro" id="IPR002921">
    <property type="entry name" value="Fungal_lipase-type"/>
</dbReference>
<dbReference type="GeneID" id="64975541"/>